<organism evidence="2 3">
    <name type="scientific">Sphingobium xenophagum</name>
    <dbReference type="NCBI Taxonomy" id="121428"/>
    <lineage>
        <taxon>Bacteria</taxon>
        <taxon>Pseudomonadati</taxon>
        <taxon>Pseudomonadota</taxon>
        <taxon>Alphaproteobacteria</taxon>
        <taxon>Sphingomonadales</taxon>
        <taxon>Sphingomonadaceae</taxon>
        <taxon>Sphingobium</taxon>
    </lineage>
</organism>
<dbReference type="Proteomes" id="UP000217141">
    <property type="component" value="Chromosome I"/>
</dbReference>
<dbReference type="AlphaFoldDB" id="A0A249MVY0"/>
<accession>A0A249MVY0</accession>
<proteinExistence type="predicted"/>
<dbReference type="Gene3D" id="1.10.260.40">
    <property type="entry name" value="lambda repressor-like DNA-binding domains"/>
    <property type="match status" value="1"/>
</dbReference>
<protein>
    <recommendedName>
        <fullName evidence="1">HTH cro/C1-type domain-containing protein</fullName>
    </recommendedName>
</protein>
<feature type="domain" description="HTH cro/C1-type" evidence="1">
    <location>
        <begin position="19"/>
        <end position="48"/>
    </location>
</feature>
<dbReference type="RefSeq" id="WP_095687127.1">
    <property type="nucleotide sequence ID" value="NZ_CP022745.1"/>
</dbReference>
<evidence type="ECO:0000313" key="3">
    <source>
        <dbReference type="Proteomes" id="UP000217141"/>
    </source>
</evidence>
<dbReference type="KEGG" id="shyd:CJD35_13565"/>
<dbReference type="InterPro" id="IPR001387">
    <property type="entry name" value="Cro/C1-type_HTH"/>
</dbReference>
<sequence>MTGWLDEGQFNDQLCARTQRLRIERDWTQQQMATAIGVPFERYKKYESRSPLPPYLIPRFAQVVDRSVGYILTGKEENAARGPRRLVRTGTDG</sequence>
<dbReference type="SUPFAM" id="SSF47413">
    <property type="entry name" value="lambda repressor-like DNA-binding domains"/>
    <property type="match status" value="1"/>
</dbReference>
<gene>
    <name evidence="2" type="ORF">CJD35_13565</name>
</gene>
<dbReference type="PROSITE" id="PS50943">
    <property type="entry name" value="HTH_CROC1"/>
    <property type="match status" value="1"/>
</dbReference>
<dbReference type="EMBL" id="CP022745">
    <property type="protein sequence ID" value="ASY45345.1"/>
    <property type="molecule type" value="Genomic_DNA"/>
</dbReference>
<dbReference type="CDD" id="cd00093">
    <property type="entry name" value="HTH_XRE"/>
    <property type="match status" value="1"/>
</dbReference>
<name>A0A249MVY0_SPHXE</name>
<evidence type="ECO:0000259" key="1">
    <source>
        <dbReference type="PROSITE" id="PS50943"/>
    </source>
</evidence>
<dbReference type="Pfam" id="PF01381">
    <property type="entry name" value="HTH_3"/>
    <property type="match status" value="1"/>
</dbReference>
<evidence type="ECO:0000313" key="2">
    <source>
        <dbReference type="EMBL" id="ASY45345.1"/>
    </source>
</evidence>
<reference evidence="2 3" key="1">
    <citation type="submission" date="2017-08" db="EMBL/GenBank/DDBJ databases">
        <title>Whole Genome Sequence of Sphingobium hydrophobicum C1: Insights into Adaption to the Electronic-waste Contaminated Sediment.</title>
        <authorList>
            <person name="Song D."/>
            <person name="Chen X."/>
            <person name="Xu M."/>
        </authorList>
    </citation>
    <scope>NUCLEOTIDE SEQUENCE [LARGE SCALE GENOMIC DNA]</scope>
    <source>
        <strain evidence="2 3">C1</strain>
    </source>
</reference>
<dbReference type="GO" id="GO:0003677">
    <property type="term" value="F:DNA binding"/>
    <property type="evidence" value="ECO:0007669"/>
    <property type="project" value="InterPro"/>
</dbReference>
<dbReference type="InterPro" id="IPR010982">
    <property type="entry name" value="Lambda_DNA-bd_dom_sf"/>
</dbReference>